<dbReference type="SMART" id="SM00257">
    <property type="entry name" value="LysM"/>
    <property type="match status" value="3"/>
</dbReference>
<dbReference type="CDD" id="cd00118">
    <property type="entry name" value="LysM"/>
    <property type="match status" value="3"/>
</dbReference>
<comment type="caution">
    <text evidence="3">The sequence shown here is derived from an EMBL/GenBank/DDBJ whole genome shotgun (WGS) entry which is preliminary data.</text>
</comment>
<reference evidence="3 4" key="1">
    <citation type="journal article" date="2016" name="Nat. Commun.">
        <title>Thousands of microbial genomes shed light on interconnected biogeochemical processes in an aquifer system.</title>
        <authorList>
            <person name="Anantharaman K."/>
            <person name="Brown C.T."/>
            <person name="Hug L.A."/>
            <person name="Sharon I."/>
            <person name="Castelle C.J."/>
            <person name="Probst A.J."/>
            <person name="Thomas B.C."/>
            <person name="Singh A."/>
            <person name="Wilkins M.J."/>
            <person name="Karaoz U."/>
            <person name="Brodie E.L."/>
            <person name="Williams K.H."/>
            <person name="Hubbard S.S."/>
            <person name="Banfield J.F."/>
        </authorList>
    </citation>
    <scope>NUCLEOTIDE SEQUENCE [LARGE SCALE GENOMIC DNA]</scope>
</reference>
<dbReference type="InterPro" id="IPR052196">
    <property type="entry name" value="Bact_Kbp"/>
</dbReference>
<keyword evidence="1" id="KW-1133">Transmembrane helix</keyword>
<dbReference type="InterPro" id="IPR018392">
    <property type="entry name" value="LysM"/>
</dbReference>
<dbReference type="SUPFAM" id="SSF54106">
    <property type="entry name" value="LysM domain"/>
    <property type="match status" value="3"/>
</dbReference>
<gene>
    <name evidence="3" type="ORF">A2576_04415</name>
</gene>
<dbReference type="PANTHER" id="PTHR34700">
    <property type="entry name" value="POTASSIUM BINDING PROTEIN KBP"/>
    <property type="match status" value="1"/>
</dbReference>
<proteinExistence type="predicted"/>
<dbReference type="Proteomes" id="UP000178579">
    <property type="component" value="Unassembled WGS sequence"/>
</dbReference>
<feature type="domain" description="LysM" evidence="2">
    <location>
        <begin position="163"/>
        <end position="212"/>
    </location>
</feature>
<protein>
    <recommendedName>
        <fullName evidence="2">LysM domain-containing protein</fullName>
    </recommendedName>
</protein>
<dbReference type="InterPro" id="IPR036779">
    <property type="entry name" value="LysM_dom_sf"/>
</dbReference>
<sequence>MAGGVLLYEANNLPGKVAFVKDFLKSVKLNEANISLLLGAVVIVLVGVLLFNYFGSINKSGREQTSSAATEVGKEAVSALPSADQLPAEYTIQKGDNLWNISEKVYGSGYQWTEIVNANEVLRANPGVLSEGMKITLPKLEPVPSPTETVKIDVKPEITPVEGEYVVVQGDSLWIIAVKTYGSGYNWVDIHQANKTQITNPNLIRVGQKLILPKTETKYPGGVLTGSMYKVVRGDSLWTIASRYCGTGLAWNRLAEVNNLANPRLIEPGQTLRVECK</sequence>
<evidence type="ECO:0000259" key="2">
    <source>
        <dbReference type="PROSITE" id="PS51782"/>
    </source>
</evidence>
<feature type="transmembrane region" description="Helical" evidence="1">
    <location>
        <begin position="34"/>
        <end position="54"/>
    </location>
</feature>
<accession>A0A1F5A2H5</accession>
<dbReference type="PROSITE" id="PS51782">
    <property type="entry name" value="LYSM"/>
    <property type="match status" value="3"/>
</dbReference>
<keyword evidence="1" id="KW-0812">Transmembrane</keyword>
<evidence type="ECO:0000256" key="1">
    <source>
        <dbReference type="SAM" id="Phobius"/>
    </source>
</evidence>
<feature type="domain" description="LysM" evidence="2">
    <location>
        <begin position="88"/>
        <end position="137"/>
    </location>
</feature>
<evidence type="ECO:0000313" key="3">
    <source>
        <dbReference type="EMBL" id="OGD12795.1"/>
    </source>
</evidence>
<organism evidence="3 4">
    <name type="scientific">Candidatus Amesbacteria bacterium RIFOXYD1_FULL_47_9</name>
    <dbReference type="NCBI Taxonomy" id="1797267"/>
    <lineage>
        <taxon>Bacteria</taxon>
        <taxon>Candidatus Amesiibacteriota</taxon>
    </lineage>
</organism>
<evidence type="ECO:0000313" key="4">
    <source>
        <dbReference type="Proteomes" id="UP000178579"/>
    </source>
</evidence>
<dbReference type="EMBL" id="MEXV01000011">
    <property type="protein sequence ID" value="OGD12795.1"/>
    <property type="molecule type" value="Genomic_DNA"/>
</dbReference>
<keyword evidence="1" id="KW-0472">Membrane</keyword>
<name>A0A1F5A2H5_9BACT</name>
<feature type="domain" description="LysM" evidence="2">
    <location>
        <begin position="227"/>
        <end position="274"/>
    </location>
</feature>
<dbReference type="Pfam" id="PF01476">
    <property type="entry name" value="LysM"/>
    <property type="match status" value="3"/>
</dbReference>
<dbReference type="AlphaFoldDB" id="A0A1F5A2H5"/>
<dbReference type="Gene3D" id="3.10.350.10">
    <property type="entry name" value="LysM domain"/>
    <property type="match status" value="3"/>
</dbReference>
<dbReference type="PANTHER" id="PTHR34700:SF4">
    <property type="entry name" value="PHAGE-LIKE ELEMENT PBSX PROTEIN XKDP"/>
    <property type="match status" value="1"/>
</dbReference>